<reference evidence="3 4" key="1">
    <citation type="submission" date="2023-09" db="EMBL/GenBank/DDBJ databases">
        <authorList>
            <person name="Rey-Velasco X."/>
        </authorList>
    </citation>
    <scope>NUCLEOTIDE SEQUENCE [LARGE SCALE GENOMIC DNA]</scope>
    <source>
        <strain evidence="3 4">F297</strain>
    </source>
</reference>
<accession>A0ABU3CX11</accession>
<dbReference type="Proteomes" id="UP001248819">
    <property type="component" value="Unassembled WGS sequence"/>
</dbReference>
<evidence type="ECO:0000313" key="3">
    <source>
        <dbReference type="EMBL" id="MDT0650895.1"/>
    </source>
</evidence>
<protein>
    <submittedName>
        <fullName evidence="3">DUF3347 domain-containing protein</fullName>
    </submittedName>
</protein>
<dbReference type="RefSeq" id="WP_311485048.1">
    <property type="nucleotide sequence ID" value="NZ_JAVRHP010000066.1"/>
</dbReference>
<evidence type="ECO:0000313" key="4">
    <source>
        <dbReference type="Proteomes" id="UP001248819"/>
    </source>
</evidence>
<evidence type="ECO:0000256" key="1">
    <source>
        <dbReference type="SAM" id="SignalP"/>
    </source>
</evidence>
<dbReference type="InterPro" id="IPR021782">
    <property type="entry name" value="DUF3347"/>
</dbReference>
<feature type="chain" id="PRO_5045882537" evidence="1">
    <location>
        <begin position="23"/>
        <end position="122"/>
    </location>
</feature>
<sequence length="122" mass="13382">MKKIFRSITVLSLIAGSLAIFSCKNDGNTKDAPKPMQNEMHQPDLDKQAKAETYKGEKLQAEFKDKKTSDVYNLYIDIKDAFVNTNSQAASEKAAELAKTAANKKGIVAMANEIAENGNINK</sequence>
<feature type="domain" description="DUF3347" evidence="2">
    <location>
        <begin position="71"/>
        <end position="104"/>
    </location>
</feature>
<name>A0ABU3CX11_9FLAO</name>
<keyword evidence="4" id="KW-1185">Reference proteome</keyword>
<evidence type="ECO:0000259" key="2">
    <source>
        <dbReference type="Pfam" id="PF11827"/>
    </source>
</evidence>
<gene>
    <name evidence="3" type="ORF">RM529_12100</name>
</gene>
<dbReference type="EMBL" id="JAVRHP010000066">
    <property type="protein sequence ID" value="MDT0650895.1"/>
    <property type="molecule type" value="Genomic_DNA"/>
</dbReference>
<comment type="caution">
    <text evidence="3">The sequence shown here is derived from an EMBL/GenBank/DDBJ whole genome shotgun (WGS) entry which is preliminary data.</text>
</comment>
<feature type="signal peptide" evidence="1">
    <location>
        <begin position="1"/>
        <end position="22"/>
    </location>
</feature>
<keyword evidence="1" id="KW-0732">Signal</keyword>
<dbReference type="Pfam" id="PF11827">
    <property type="entry name" value="DUF3347"/>
    <property type="match status" value="1"/>
</dbReference>
<organism evidence="3 4">
    <name type="scientific">Autumnicola edwardsiae</name>
    <dbReference type="NCBI Taxonomy" id="3075594"/>
    <lineage>
        <taxon>Bacteria</taxon>
        <taxon>Pseudomonadati</taxon>
        <taxon>Bacteroidota</taxon>
        <taxon>Flavobacteriia</taxon>
        <taxon>Flavobacteriales</taxon>
        <taxon>Flavobacteriaceae</taxon>
        <taxon>Autumnicola</taxon>
    </lineage>
</organism>
<dbReference type="PROSITE" id="PS51257">
    <property type="entry name" value="PROKAR_LIPOPROTEIN"/>
    <property type="match status" value="1"/>
</dbReference>
<proteinExistence type="predicted"/>